<feature type="region of interest" description="Disordered" evidence="6">
    <location>
        <begin position="181"/>
        <end position="203"/>
    </location>
</feature>
<evidence type="ECO:0000256" key="1">
    <source>
        <dbReference type="ARBA" id="ARBA00004245"/>
    </source>
</evidence>
<dbReference type="EMBL" id="JAJSOF020000033">
    <property type="protein sequence ID" value="KAJ4429677.1"/>
    <property type="molecule type" value="Genomic_DNA"/>
</dbReference>
<evidence type="ECO:0000313" key="7">
    <source>
        <dbReference type="EMBL" id="KAJ4429677.1"/>
    </source>
</evidence>
<evidence type="ECO:0000313" key="8">
    <source>
        <dbReference type="Proteomes" id="UP001148838"/>
    </source>
</evidence>
<evidence type="ECO:0000256" key="4">
    <source>
        <dbReference type="ARBA" id="ARBA00023212"/>
    </source>
</evidence>
<sequence>MKRWERRVGEASELERADSSELERSAASKQTSVLVTLDKLEPNIVLEMHDTSVHCCPDENESNQLTAASQVSLRGSGPSGCEPLGPGADRSFQIPARRPPLLPRACCPASYSTSPDMRCLKTGVNDGRVLMFATDRNLELLAASDTIFSDGTFKTVPNQFFQLFTVQGIVGSFHKINDFEKRREEKRREEKRREEKRREEKRRRLKIHERGGVEGEWWGKRSKRNMKQADLGDTSIIKSNLVQTQNSIFYVIFRGTHIRVAIYGVPVARHGRFEPGKRPHFISSGNSPQLSNGTVLQEAQRSFQRLVRLTLRVLLAIKASQIEEAVAALDRDMVDVLMKYVYRGFESPSEGSSGHLLLWHEKAYVVGSVGSIMRVLSDTKRA</sequence>
<reference evidence="7 8" key="1">
    <citation type="journal article" date="2022" name="Allergy">
        <title>Genome assembly and annotation of Periplaneta americana reveal a comprehensive cockroach allergen profile.</title>
        <authorList>
            <person name="Wang L."/>
            <person name="Xiong Q."/>
            <person name="Saelim N."/>
            <person name="Wang L."/>
            <person name="Nong W."/>
            <person name="Wan A.T."/>
            <person name="Shi M."/>
            <person name="Liu X."/>
            <person name="Cao Q."/>
            <person name="Hui J.H.L."/>
            <person name="Sookrung N."/>
            <person name="Leung T.F."/>
            <person name="Tungtrongchitr A."/>
            <person name="Tsui S.K.W."/>
        </authorList>
    </citation>
    <scope>NUCLEOTIDE SEQUENCE [LARGE SCALE GENOMIC DNA]</scope>
    <source>
        <strain evidence="7">PWHHKU_190912</strain>
    </source>
</reference>
<keyword evidence="3" id="KW-0963">Cytoplasm</keyword>
<comment type="function">
    <text evidence="5">Functions as component of the Arp2/3 complex which is involved in regulation of actin polymerization and together with an activating nucleation-promoting factor (NPF) mediates the formation of branched actin networks. Arp2/3 complex plays a critical role in the control of cell morphogenesis via the modulation of cell polarity development.</text>
</comment>
<comment type="caution">
    <text evidence="7">The sequence shown here is derived from an EMBL/GenBank/DDBJ whole genome shotgun (WGS) entry which is preliminary data.</text>
</comment>
<dbReference type="Gene3D" id="1.25.40.190">
    <property type="entry name" value="Actin-related protein 2/3 complex subunit 5"/>
    <property type="match status" value="1"/>
</dbReference>
<evidence type="ECO:0000256" key="6">
    <source>
        <dbReference type="SAM" id="MobiDB-lite"/>
    </source>
</evidence>
<keyword evidence="4 5" id="KW-0206">Cytoskeleton</keyword>
<protein>
    <recommendedName>
        <fullName evidence="5">Actin-related protein 2/3 complex subunit 5</fullName>
    </recommendedName>
</protein>
<organism evidence="7 8">
    <name type="scientific">Periplaneta americana</name>
    <name type="common">American cockroach</name>
    <name type="synonym">Blatta americana</name>
    <dbReference type="NCBI Taxonomy" id="6978"/>
    <lineage>
        <taxon>Eukaryota</taxon>
        <taxon>Metazoa</taxon>
        <taxon>Ecdysozoa</taxon>
        <taxon>Arthropoda</taxon>
        <taxon>Hexapoda</taxon>
        <taxon>Insecta</taxon>
        <taxon>Pterygota</taxon>
        <taxon>Neoptera</taxon>
        <taxon>Polyneoptera</taxon>
        <taxon>Dictyoptera</taxon>
        <taxon>Blattodea</taxon>
        <taxon>Blattoidea</taxon>
        <taxon>Blattidae</taxon>
        <taxon>Blattinae</taxon>
        <taxon>Periplaneta</taxon>
    </lineage>
</organism>
<feature type="compositionally biased region" description="Basic and acidic residues" evidence="6">
    <location>
        <begin position="181"/>
        <end position="198"/>
    </location>
</feature>
<keyword evidence="8" id="KW-1185">Reference proteome</keyword>
<feature type="compositionally biased region" description="Basic and acidic residues" evidence="6">
    <location>
        <begin position="1"/>
        <end position="26"/>
    </location>
</feature>
<evidence type="ECO:0000256" key="5">
    <source>
        <dbReference type="RuleBase" id="RU004301"/>
    </source>
</evidence>
<dbReference type="Pfam" id="PF04699">
    <property type="entry name" value="P16-Arc"/>
    <property type="match status" value="1"/>
</dbReference>
<evidence type="ECO:0000256" key="3">
    <source>
        <dbReference type="ARBA" id="ARBA00022490"/>
    </source>
</evidence>
<dbReference type="InterPro" id="IPR036743">
    <property type="entry name" value="ARPC5_sf"/>
</dbReference>
<dbReference type="InterPro" id="IPR006789">
    <property type="entry name" value="ARPC5"/>
</dbReference>
<dbReference type="Proteomes" id="UP001148838">
    <property type="component" value="Unassembled WGS sequence"/>
</dbReference>
<comment type="subcellular location">
    <subcellularLocation>
        <location evidence="1">Cytoplasm</location>
        <location evidence="1">Cytoskeleton</location>
    </subcellularLocation>
</comment>
<name>A0ABQ8S6Y4_PERAM</name>
<dbReference type="SUPFAM" id="SSF69103">
    <property type="entry name" value="Arp2/3 complex 16 kDa subunit ARPC5"/>
    <property type="match status" value="1"/>
</dbReference>
<comment type="similarity">
    <text evidence="2 5">Belongs to the ARPC5 family.</text>
</comment>
<gene>
    <name evidence="7" type="ORF">ANN_21878</name>
</gene>
<feature type="region of interest" description="Disordered" evidence="6">
    <location>
        <begin position="1"/>
        <end position="30"/>
    </location>
</feature>
<proteinExistence type="inferred from homology"/>
<dbReference type="PANTHER" id="PTHR12644">
    <property type="entry name" value="ARP2/3 COMPLEX 16 KD SUBUNIT P16-ARC"/>
    <property type="match status" value="1"/>
</dbReference>
<accession>A0ABQ8S6Y4</accession>
<evidence type="ECO:0000256" key="2">
    <source>
        <dbReference type="ARBA" id="ARBA00006084"/>
    </source>
</evidence>